<protein>
    <submittedName>
        <fullName evidence="2">Outer dense fiber protein 3-like protein 2</fullName>
    </submittedName>
</protein>
<dbReference type="Proteomes" id="UP000440578">
    <property type="component" value="Unassembled WGS sequence"/>
</dbReference>
<dbReference type="EMBL" id="VIIS01001348">
    <property type="protein sequence ID" value="KAF0299594.1"/>
    <property type="molecule type" value="Genomic_DNA"/>
</dbReference>
<organism evidence="2 3">
    <name type="scientific">Amphibalanus amphitrite</name>
    <name type="common">Striped barnacle</name>
    <name type="synonym">Balanus amphitrite</name>
    <dbReference type="NCBI Taxonomy" id="1232801"/>
    <lineage>
        <taxon>Eukaryota</taxon>
        <taxon>Metazoa</taxon>
        <taxon>Ecdysozoa</taxon>
        <taxon>Arthropoda</taxon>
        <taxon>Crustacea</taxon>
        <taxon>Multicrustacea</taxon>
        <taxon>Cirripedia</taxon>
        <taxon>Thoracica</taxon>
        <taxon>Thoracicalcarea</taxon>
        <taxon>Balanomorpha</taxon>
        <taxon>Balanoidea</taxon>
        <taxon>Balanidae</taxon>
        <taxon>Amphibalaninae</taxon>
        <taxon>Amphibalanus</taxon>
    </lineage>
</organism>
<dbReference type="PANTHER" id="PTHR21580:SF28">
    <property type="entry name" value="BOREALIN N-TERMINAL DOMAIN-CONTAINING PROTEIN-RELATED"/>
    <property type="match status" value="1"/>
</dbReference>
<accession>A0A6A4W783</accession>
<name>A0A6A4W783_AMPAM</name>
<feature type="region of interest" description="Disordered" evidence="1">
    <location>
        <begin position="66"/>
        <end position="157"/>
    </location>
</feature>
<dbReference type="OrthoDB" id="406368at2759"/>
<evidence type="ECO:0000313" key="2">
    <source>
        <dbReference type="EMBL" id="KAF0299594.1"/>
    </source>
</evidence>
<reference evidence="2 3" key="1">
    <citation type="submission" date="2019-07" db="EMBL/GenBank/DDBJ databases">
        <title>Draft genome assembly of a fouling barnacle, Amphibalanus amphitrite (Darwin, 1854): The first reference genome for Thecostraca.</title>
        <authorList>
            <person name="Kim W."/>
        </authorList>
    </citation>
    <scope>NUCLEOTIDE SEQUENCE [LARGE SCALE GENOMIC DNA]</scope>
    <source>
        <strain evidence="2">SNU_AA5</strain>
        <tissue evidence="2">Soma without cirri and trophi</tissue>
    </source>
</reference>
<evidence type="ECO:0000256" key="1">
    <source>
        <dbReference type="SAM" id="MobiDB-lite"/>
    </source>
</evidence>
<dbReference type="GO" id="GO:0005856">
    <property type="term" value="C:cytoskeleton"/>
    <property type="evidence" value="ECO:0007669"/>
    <property type="project" value="TreeGrafter"/>
</dbReference>
<gene>
    <name evidence="2" type="primary">ODF3L2_1</name>
    <name evidence="2" type="ORF">FJT64_003458</name>
</gene>
<dbReference type="PANTHER" id="PTHR21580">
    <property type="entry name" value="SHIPPO-1-RELATED"/>
    <property type="match status" value="1"/>
</dbReference>
<dbReference type="AlphaFoldDB" id="A0A6A4W783"/>
<proteinExistence type="predicted"/>
<comment type="caution">
    <text evidence="2">The sequence shown here is derived from an EMBL/GenBank/DDBJ whole genome shotgun (WGS) entry which is preliminary data.</text>
</comment>
<evidence type="ECO:0000313" key="3">
    <source>
        <dbReference type="Proteomes" id="UP000440578"/>
    </source>
</evidence>
<feature type="compositionally biased region" description="Basic and acidic residues" evidence="1">
    <location>
        <begin position="106"/>
        <end position="115"/>
    </location>
</feature>
<dbReference type="EMBL" id="VIIS01001348">
    <property type="protein sequence ID" value="KAF0299595.1"/>
    <property type="molecule type" value="Genomic_DNA"/>
</dbReference>
<feature type="region of interest" description="Disordered" evidence="1">
    <location>
        <begin position="1"/>
        <end position="54"/>
    </location>
</feature>
<keyword evidence="3" id="KW-1185">Reference proteome</keyword>
<dbReference type="InterPro" id="IPR051291">
    <property type="entry name" value="CIMAP"/>
</dbReference>
<dbReference type="Pfam" id="PF07004">
    <property type="entry name" value="SHIPPO-rpt"/>
    <property type="match status" value="4"/>
</dbReference>
<dbReference type="InterPro" id="IPR010736">
    <property type="entry name" value="SHIPPO-rpt"/>
</dbReference>
<sequence length="198" mass="21748">MAGRHDIRSLQPSPAPNEYNTRQMTNKGRDVAPARTMAGRARARRPEVTPAPGEYAVDVRALAAASPRYTFGQRLDARRASSAPAPNSYTVRERLGDAPRYTIQGRGRDRSDERASFPAPGQYDSGRVSACQPRSPAFSLRQRTVPPSDHSQKPGPAAYTLQDAAVARRPPQFSFGLKHSPYLGKFRSTSKEDVTVIK</sequence>